<gene>
    <name evidence="13" type="ORF">K491DRAFT_614691</name>
</gene>
<proteinExistence type="inferred from homology"/>
<keyword evidence="8 10" id="KW-0539">Nucleus</keyword>
<dbReference type="Proteomes" id="UP000799324">
    <property type="component" value="Unassembled WGS sequence"/>
</dbReference>
<keyword evidence="11" id="KW-0175">Coiled coil</keyword>
<keyword evidence="7 10" id="KW-0804">Transcription</keyword>
<feature type="region of interest" description="Disordered" evidence="12">
    <location>
        <begin position="34"/>
        <end position="90"/>
    </location>
</feature>
<evidence type="ECO:0000313" key="14">
    <source>
        <dbReference type="Proteomes" id="UP000799324"/>
    </source>
</evidence>
<evidence type="ECO:0000313" key="13">
    <source>
        <dbReference type="EMBL" id="KAF2647383.1"/>
    </source>
</evidence>
<name>A0A6A6SL72_9PLEO</name>
<dbReference type="GO" id="GO:0006357">
    <property type="term" value="P:regulation of transcription by RNA polymerase II"/>
    <property type="evidence" value="ECO:0007669"/>
    <property type="project" value="TreeGrafter"/>
</dbReference>
<evidence type="ECO:0000256" key="5">
    <source>
        <dbReference type="ARBA" id="ARBA00023015"/>
    </source>
</evidence>
<reference evidence="13" key="1">
    <citation type="journal article" date="2020" name="Stud. Mycol.">
        <title>101 Dothideomycetes genomes: a test case for predicting lifestyles and emergence of pathogens.</title>
        <authorList>
            <person name="Haridas S."/>
            <person name="Albert R."/>
            <person name="Binder M."/>
            <person name="Bloem J."/>
            <person name="Labutti K."/>
            <person name="Salamov A."/>
            <person name="Andreopoulos B."/>
            <person name="Baker S."/>
            <person name="Barry K."/>
            <person name="Bills G."/>
            <person name="Bluhm B."/>
            <person name="Cannon C."/>
            <person name="Castanera R."/>
            <person name="Culley D."/>
            <person name="Daum C."/>
            <person name="Ezra D."/>
            <person name="Gonzalez J."/>
            <person name="Henrissat B."/>
            <person name="Kuo A."/>
            <person name="Liang C."/>
            <person name="Lipzen A."/>
            <person name="Lutzoni F."/>
            <person name="Magnuson J."/>
            <person name="Mondo S."/>
            <person name="Nolan M."/>
            <person name="Ohm R."/>
            <person name="Pangilinan J."/>
            <person name="Park H.-J."/>
            <person name="Ramirez L."/>
            <person name="Alfaro M."/>
            <person name="Sun H."/>
            <person name="Tritt A."/>
            <person name="Yoshinaga Y."/>
            <person name="Zwiers L.-H."/>
            <person name="Turgeon B."/>
            <person name="Goodwin S."/>
            <person name="Spatafora J."/>
            <person name="Crous P."/>
            <person name="Grigoriev I."/>
        </authorList>
    </citation>
    <scope>NUCLEOTIDE SEQUENCE</scope>
    <source>
        <strain evidence="13">CBS 122681</strain>
    </source>
</reference>
<dbReference type="EMBL" id="MU004627">
    <property type="protein sequence ID" value="KAF2647383.1"/>
    <property type="molecule type" value="Genomic_DNA"/>
</dbReference>
<evidence type="ECO:0000256" key="6">
    <source>
        <dbReference type="ARBA" id="ARBA00023159"/>
    </source>
</evidence>
<dbReference type="PANTHER" id="PTHR13381:SF0">
    <property type="entry name" value="MEDIATOR OF RNA POLYMERASE II TRANSCRIPTION SUBUNIT 21"/>
    <property type="match status" value="1"/>
</dbReference>
<dbReference type="GO" id="GO:0016592">
    <property type="term" value="C:mediator complex"/>
    <property type="evidence" value="ECO:0007669"/>
    <property type="project" value="UniProtKB-UniRule"/>
</dbReference>
<feature type="compositionally biased region" description="Polar residues" evidence="12">
    <location>
        <begin position="37"/>
        <end position="48"/>
    </location>
</feature>
<evidence type="ECO:0000256" key="2">
    <source>
        <dbReference type="ARBA" id="ARBA00005770"/>
    </source>
</evidence>
<dbReference type="InterPro" id="IPR037212">
    <property type="entry name" value="Med7/Med21-like"/>
</dbReference>
<feature type="coiled-coil region" evidence="11">
    <location>
        <begin position="90"/>
        <end position="159"/>
    </location>
</feature>
<comment type="function">
    <text evidence="9 10">Component of the Mediator complex, a coactivator involved in the regulated transcription of nearly all RNA polymerase II-dependent genes. Mediator functions as a bridge to convey information from gene-specific regulatory proteins to the basal RNA polymerase II transcription machinery. Mediator is recruited to promoters by direct interactions with regulatory proteins and serves as a scaffold for the assembly of a functional preinitiation complex with RNA polymerase II and the general transcription factors.</text>
</comment>
<comment type="subcellular location">
    <subcellularLocation>
        <location evidence="1 10">Nucleus</location>
    </subcellularLocation>
</comment>
<dbReference type="Pfam" id="PF11221">
    <property type="entry name" value="Med21"/>
    <property type="match status" value="1"/>
</dbReference>
<comment type="similarity">
    <text evidence="2 10">Belongs to the Mediator complex subunit 21 family.</text>
</comment>
<keyword evidence="5 10" id="KW-0805">Transcription regulation</keyword>
<keyword evidence="6 10" id="KW-0010">Activator</keyword>
<evidence type="ECO:0000256" key="3">
    <source>
        <dbReference type="ARBA" id="ARBA00011837"/>
    </source>
</evidence>
<sequence>MADILTQIQDELDMLLNQMSLGLRYMRFHAPPGTIPGQPQLSSLSEYNAQQAALQAPPNPSQPSQPTQSSGDPSQPQSAAQDKTPGPVSAEQFEADIRELSRDLVVKEQQLEVLIDNLPGIGSSEKEQVARMAELERQLEEIEGERMAAVREKEELVRRVEAGIMGVRGV</sequence>
<evidence type="ECO:0000256" key="10">
    <source>
        <dbReference type="RuleBase" id="RU366036"/>
    </source>
</evidence>
<evidence type="ECO:0000256" key="1">
    <source>
        <dbReference type="ARBA" id="ARBA00004123"/>
    </source>
</evidence>
<dbReference type="GO" id="GO:0003712">
    <property type="term" value="F:transcription coregulator activity"/>
    <property type="evidence" value="ECO:0007669"/>
    <property type="project" value="TreeGrafter"/>
</dbReference>
<evidence type="ECO:0000256" key="9">
    <source>
        <dbReference type="ARBA" id="ARBA00025687"/>
    </source>
</evidence>
<dbReference type="OrthoDB" id="526653at2759"/>
<dbReference type="PANTHER" id="PTHR13381">
    <property type="entry name" value="RNA POLYMERASE II HOLOENZYME COMPONENT SRB7"/>
    <property type="match status" value="1"/>
</dbReference>
<dbReference type="InterPro" id="IPR021384">
    <property type="entry name" value="Mediator_Med21"/>
</dbReference>
<organism evidence="13 14">
    <name type="scientific">Lophiostoma macrostomum CBS 122681</name>
    <dbReference type="NCBI Taxonomy" id="1314788"/>
    <lineage>
        <taxon>Eukaryota</taxon>
        <taxon>Fungi</taxon>
        <taxon>Dikarya</taxon>
        <taxon>Ascomycota</taxon>
        <taxon>Pezizomycotina</taxon>
        <taxon>Dothideomycetes</taxon>
        <taxon>Pleosporomycetidae</taxon>
        <taxon>Pleosporales</taxon>
        <taxon>Lophiostomataceae</taxon>
        <taxon>Lophiostoma</taxon>
    </lineage>
</organism>
<dbReference type="SUPFAM" id="SSF140718">
    <property type="entry name" value="Mediator hinge subcomplex-like"/>
    <property type="match status" value="1"/>
</dbReference>
<dbReference type="Gene3D" id="6.10.280.10">
    <property type="entry name" value="Mediator complex, subunit Med21"/>
    <property type="match status" value="1"/>
</dbReference>
<evidence type="ECO:0000256" key="7">
    <source>
        <dbReference type="ARBA" id="ARBA00023163"/>
    </source>
</evidence>
<evidence type="ECO:0000256" key="8">
    <source>
        <dbReference type="ARBA" id="ARBA00023242"/>
    </source>
</evidence>
<evidence type="ECO:0000256" key="12">
    <source>
        <dbReference type="SAM" id="MobiDB-lite"/>
    </source>
</evidence>
<protein>
    <recommendedName>
        <fullName evidence="4 10">Mediator of RNA polymerase II transcription subunit 21</fullName>
    </recommendedName>
</protein>
<evidence type="ECO:0000256" key="4">
    <source>
        <dbReference type="ARBA" id="ARBA00019691"/>
    </source>
</evidence>
<dbReference type="AlphaFoldDB" id="A0A6A6SL72"/>
<evidence type="ECO:0000256" key="11">
    <source>
        <dbReference type="SAM" id="Coils"/>
    </source>
</evidence>
<accession>A0A6A6SL72</accession>
<comment type="subunit">
    <text evidence="3 10">Component of the Mediator complex.</text>
</comment>
<keyword evidence="14" id="KW-1185">Reference proteome</keyword>
<feature type="compositionally biased region" description="Low complexity" evidence="12">
    <location>
        <begin position="64"/>
        <end position="81"/>
    </location>
</feature>